<dbReference type="InterPro" id="IPR036291">
    <property type="entry name" value="NAD(P)-bd_dom_sf"/>
</dbReference>
<dbReference type="Proteomes" id="UP000001989">
    <property type="component" value="Chromosome"/>
</dbReference>
<name>A0A9J9H8V8_RHIWR</name>
<reference evidence="4 5" key="1">
    <citation type="journal article" date="2010" name="J. Bacteriol.">
        <title>Genome sequence of the dioxin-mineralizing bacterium Sphingomonas wittichii RW1.</title>
        <authorList>
            <person name="Miller T.R."/>
            <person name="Delcher A.L."/>
            <person name="Salzberg S.L."/>
            <person name="Saunders E."/>
            <person name="Detter J.C."/>
            <person name="Halden R.U."/>
        </authorList>
    </citation>
    <scope>NUCLEOTIDE SEQUENCE [LARGE SCALE GENOMIC DNA]</scope>
    <source>
        <strain evidence="5">DSM 6014 / CCUG 31198 / JCM 15750 / NBRC 105917 / EY 4224 / RW1</strain>
    </source>
</reference>
<feature type="compositionally biased region" description="Basic residues" evidence="3">
    <location>
        <begin position="97"/>
        <end position="124"/>
    </location>
</feature>
<dbReference type="FunFam" id="3.40.50.720:FF:000084">
    <property type="entry name" value="Short-chain dehydrogenase reductase"/>
    <property type="match status" value="1"/>
</dbReference>
<feature type="compositionally biased region" description="Basic residues" evidence="3">
    <location>
        <begin position="165"/>
        <end position="184"/>
    </location>
</feature>
<sequence>MTGNTYARRLRRPEWFPLFAPPRPLPSLGPDQRSGRKRDGAPEGQDRDRHRRRVGHRPGDGADLRPRGRPRRRRRHRRGRRRAHRRPDRRAGDGDRLRRRRRSRLGRRRAAHGRSLRPARHPRQYRRDRLSGHDPRPDHGPVEQDDRGQPDRRHARLPGGDPRDHRQRRQRRDRQRLLARRAGRHLRRRRLLRVEGRRDDAQQVGRAVLRRARPADPLRLGPSHLCRQRDARSDRRCGRRTAGDGRRDGAAGADRPDRDAAGHRQRHPLRGLRRSCDDERACAGHRRGPVGGPHQRPFERLNMSGRVSGKVIIVTGAAAGLGAAIARRLAEEGATVVRTDIAGGDGVIRQDVTDEGQWQALIADVAATHGRLDGLVNNAGIADGKGPPDPEGALAEDWRRIYTVNVEGVFLGCKHAIPAIAAAGGGAIVNMSSIGALVPTPFLSAYGASKAAVMQFTRSVALHCCEQGHAIRCNSVHPGQVRTPMHDELIARTAAEHGLDEAQAAEAFLSKVPMKKWQEAVDIANGVLFLMSDEARFVTGTSLVVDGGMSLTN</sequence>
<feature type="compositionally biased region" description="Basic and acidic residues" evidence="3">
    <location>
        <begin position="227"/>
        <end position="262"/>
    </location>
</feature>
<keyword evidence="2" id="KW-0560">Oxidoreductase</keyword>
<dbReference type="InterPro" id="IPR002347">
    <property type="entry name" value="SDR_fam"/>
</dbReference>
<dbReference type="Gene3D" id="3.40.50.720">
    <property type="entry name" value="NAD(P)-binding Rossmann-like Domain"/>
    <property type="match status" value="1"/>
</dbReference>
<dbReference type="InterPro" id="IPR020904">
    <property type="entry name" value="Sc_DH/Rdtase_CS"/>
</dbReference>
<feature type="region of interest" description="Disordered" evidence="3">
    <location>
        <begin position="1"/>
        <end position="184"/>
    </location>
</feature>
<dbReference type="PRINTS" id="PR00081">
    <property type="entry name" value="GDHRDH"/>
</dbReference>
<dbReference type="Pfam" id="PF13561">
    <property type="entry name" value="adh_short_C2"/>
    <property type="match status" value="1"/>
</dbReference>
<feature type="compositionally biased region" description="Basic residues" evidence="3">
    <location>
        <begin position="263"/>
        <end position="273"/>
    </location>
</feature>
<organism evidence="4 5">
    <name type="scientific">Rhizorhabdus wittichii (strain DSM 6014 / CCUG 31198 / JCM 15750 / NBRC 105917 / EY 4224 / RW1)</name>
    <name type="common">Sphingomonas wittichii</name>
    <dbReference type="NCBI Taxonomy" id="392499"/>
    <lineage>
        <taxon>Bacteria</taxon>
        <taxon>Pseudomonadati</taxon>
        <taxon>Pseudomonadota</taxon>
        <taxon>Alphaproteobacteria</taxon>
        <taxon>Sphingomonadales</taxon>
        <taxon>Sphingomonadaceae</taxon>
        <taxon>Rhizorhabdus</taxon>
    </lineage>
</organism>
<dbReference type="EMBL" id="CP000699">
    <property type="protein sequence ID" value="ABQ67136.1"/>
    <property type="molecule type" value="Genomic_DNA"/>
</dbReference>
<dbReference type="SUPFAM" id="SSF51735">
    <property type="entry name" value="NAD(P)-binding Rossmann-fold domains"/>
    <property type="match status" value="1"/>
</dbReference>
<dbReference type="GO" id="GO:0016491">
    <property type="term" value="F:oxidoreductase activity"/>
    <property type="evidence" value="ECO:0007669"/>
    <property type="project" value="UniProtKB-KW"/>
</dbReference>
<feature type="compositionally biased region" description="Basic residues" evidence="3">
    <location>
        <begin position="67"/>
        <end position="88"/>
    </location>
</feature>
<dbReference type="PRINTS" id="PR00080">
    <property type="entry name" value="SDRFAMILY"/>
</dbReference>
<evidence type="ECO:0000256" key="1">
    <source>
        <dbReference type="ARBA" id="ARBA00006484"/>
    </source>
</evidence>
<keyword evidence="5" id="KW-1185">Reference proteome</keyword>
<evidence type="ECO:0000256" key="2">
    <source>
        <dbReference type="ARBA" id="ARBA00023002"/>
    </source>
</evidence>
<evidence type="ECO:0000313" key="4">
    <source>
        <dbReference type="EMBL" id="ABQ67136.1"/>
    </source>
</evidence>
<comment type="similarity">
    <text evidence="1">Belongs to the short-chain dehydrogenases/reductases (SDR) family.</text>
</comment>
<feature type="region of interest" description="Disordered" evidence="3">
    <location>
        <begin position="196"/>
        <end position="275"/>
    </location>
</feature>
<feature type="compositionally biased region" description="Basic and acidic residues" evidence="3">
    <location>
        <begin position="33"/>
        <end position="48"/>
    </location>
</feature>
<accession>A0A9J9H8V8</accession>
<evidence type="ECO:0000313" key="5">
    <source>
        <dbReference type="Proteomes" id="UP000001989"/>
    </source>
</evidence>
<evidence type="ECO:0000256" key="3">
    <source>
        <dbReference type="SAM" id="MobiDB-lite"/>
    </source>
</evidence>
<proteinExistence type="inferred from homology"/>
<dbReference type="PROSITE" id="PS00061">
    <property type="entry name" value="ADH_SHORT"/>
    <property type="match status" value="1"/>
</dbReference>
<feature type="compositionally biased region" description="Basic and acidic residues" evidence="3">
    <location>
        <begin position="125"/>
        <end position="152"/>
    </location>
</feature>
<dbReference type="KEGG" id="swi:Swit_0769"/>
<dbReference type="PANTHER" id="PTHR24321">
    <property type="entry name" value="DEHYDROGENASES, SHORT CHAIN"/>
    <property type="match status" value="1"/>
</dbReference>
<dbReference type="AlphaFoldDB" id="A0A9J9H8V8"/>
<dbReference type="PANTHER" id="PTHR24321:SF15">
    <property type="entry name" value="OXIDOREDUCTASE UCPA"/>
    <property type="match status" value="1"/>
</dbReference>
<gene>
    <name evidence="4" type="ordered locus">Swit_0769</name>
</gene>
<feature type="compositionally biased region" description="Basic and acidic residues" evidence="3">
    <location>
        <begin position="57"/>
        <end position="66"/>
    </location>
</feature>
<protein>
    <submittedName>
        <fullName evidence="4">Short-chain dehydrogenase/reductase SDR</fullName>
    </submittedName>
</protein>